<evidence type="ECO:0000259" key="4">
    <source>
        <dbReference type="Pfam" id="PF22772"/>
    </source>
</evidence>
<dbReference type="GO" id="GO:0032259">
    <property type="term" value="P:methylation"/>
    <property type="evidence" value="ECO:0007669"/>
    <property type="project" value="UniProtKB-KW"/>
</dbReference>
<dbReference type="Pfam" id="PF21374">
    <property type="entry name" value="WsaF_N"/>
    <property type="match status" value="1"/>
</dbReference>
<dbReference type="Gene3D" id="3.40.50.11090">
    <property type="match status" value="1"/>
</dbReference>
<evidence type="ECO:0000313" key="6">
    <source>
        <dbReference type="Proteomes" id="UP001595593"/>
    </source>
</evidence>
<feature type="domain" description="WsaF C-terminal" evidence="4">
    <location>
        <begin position="707"/>
        <end position="840"/>
    </location>
</feature>
<dbReference type="Gene3D" id="3.40.50.2000">
    <property type="entry name" value="Glycogen Phosphorylase B"/>
    <property type="match status" value="1"/>
</dbReference>
<keyword evidence="5" id="KW-0808">Transferase</keyword>
<sequence length="881" mass="97851">MSISEKHGETFGREYYQSHCGDLPYLRSTPQWHDFFRPVADAIVLGLAPRKVFDAGCAVGFLVEMLWDRGVETHGRDISQFAISEVRADVRSWCTVGSIAEPIEGEYDLVLCIEVLEHMPEAEALAAIRNITAVAPRILFSSSPTDLEEATHVNVRPTRYWLERFAEVGFAPVPTFDATFLCPHAMLLQRSEQGRDPQSLAAFAEIVRQRVKLAEARQASAKARAALERSQGELREQMATELQKAEAALVSQQREAAATQETMRQNLAAVQAEHRRLIDLRDAELNRSRAELRRLEEAVHGLNQAVATLSQQPRHDVQGSRLSLPSPAAAPMQLTVAPSSRGELWMQSLKQRAKRLPVLRRTAKLLWWTGTMQLPARLKMWRRHARAMAEIRGSGLFDAGYYREHNPDLVMSGMDALAHFTAFGGREGRRPSPGFDSAFYLQQYPDVAASGMNPLLHYIRFGRQEGRVPLLDGQTAAPLRLPAQQELGSPAGYPPTARSMIRQQGLNWSTIPVYEDPNAPPTLTILTDSIAPNSLFGGVGTALVIGALLSKRMQARLRLVTRTAPPDAAALDAVLRAHKIQWDGATDFVQVPVGGTRAIPVGQQDLILTTSWWSTRAMLASVDVRRVVYLLQEDERMFYPFGDERLLCGETLAEPRLRTLVNTSLLFDHLTQGPDAVPGLAERGRSFEPAFPAIPRGVRSPGPNEKRNFFFYARPNNHRNLFWRGLEVIDSAIRQGILDADRWNIHFVGRDLPPLQLSGGVRPIVAASMPWTNYAALVAEMDLGLCLMDTPHPSYPPLDLAAAGAVVVTNQHGLKTSLESWSPNILTAPPDVASLCRALRDGAALAQDHERRTSNHAASRIPSEWEPQLRDVLDWMMEGRA</sequence>
<dbReference type="GO" id="GO:0008168">
    <property type="term" value="F:methyltransferase activity"/>
    <property type="evidence" value="ECO:0007669"/>
    <property type="project" value="UniProtKB-KW"/>
</dbReference>
<dbReference type="InterPro" id="IPR013216">
    <property type="entry name" value="Methyltransf_11"/>
</dbReference>
<dbReference type="InterPro" id="IPR029063">
    <property type="entry name" value="SAM-dependent_MTases_sf"/>
</dbReference>
<dbReference type="RefSeq" id="WP_379595802.1">
    <property type="nucleotide sequence ID" value="NZ_JBHRTN010000008.1"/>
</dbReference>
<dbReference type="Pfam" id="PF08241">
    <property type="entry name" value="Methyltransf_11"/>
    <property type="match status" value="1"/>
</dbReference>
<name>A0ABV7G4T7_9PROT</name>
<feature type="domain" description="Methyltransferase type 11" evidence="2">
    <location>
        <begin position="54"/>
        <end position="127"/>
    </location>
</feature>
<reference evidence="6" key="1">
    <citation type="journal article" date="2019" name="Int. J. Syst. Evol. Microbiol.">
        <title>The Global Catalogue of Microorganisms (GCM) 10K type strain sequencing project: providing services to taxonomists for standard genome sequencing and annotation.</title>
        <authorList>
            <consortium name="The Broad Institute Genomics Platform"/>
            <consortium name="The Broad Institute Genome Sequencing Center for Infectious Disease"/>
            <person name="Wu L."/>
            <person name="Ma J."/>
        </authorList>
    </citation>
    <scope>NUCLEOTIDE SEQUENCE [LARGE SCALE GENOMIC DNA]</scope>
    <source>
        <strain evidence="6">KCTC 52094</strain>
    </source>
</reference>
<proteinExistence type="predicted"/>
<feature type="coiled-coil region" evidence="1">
    <location>
        <begin position="213"/>
        <end position="312"/>
    </location>
</feature>
<dbReference type="Pfam" id="PF22772">
    <property type="entry name" value="WsaF_C"/>
    <property type="match status" value="1"/>
</dbReference>
<accession>A0ABV7G4T7</accession>
<evidence type="ECO:0000256" key="1">
    <source>
        <dbReference type="SAM" id="Coils"/>
    </source>
</evidence>
<gene>
    <name evidence="5" type="ORF">ACFOD4_09250</name>
</gene>
<dbReference type="InterPro" id="IPR048510">
    <property type="entry name" value="WsaF_N"/>
</dbReference>
<evidence type="ECO:0000259" key="3">
    <source>
        <dbReference type="Pfam" id="PF21374"/>
    </source>
</evidence>
<organism evidence="5 6">
    <name type="scientific">Teichococcus globiformis</name>
    <dbReference type="NCBI Taxonomy" id="2307229"/>
    <lineage>
        <taxon>Bacteria</taxon>
        <taxon>Pseudomonadati</taxon>
        <taxon>Pseudomonadota</taxon>
        <taxon>Alphaproteobacteria</taxon>
        <taxon>Acetobacterales</taxon>
        <taxon>Roseomonadaceae</taxon>
        <taxon>Roseomonas</taxon>
    </lineage>
</organism>
<dbReference type="Gene3D" id="3.40.50.150">
    <property type="entry name" value="Vaccinia Virus protein VP39"/>
    <property type="match status" value="1"/>
</dbReference>
<keyword evidence="5" id="KW-0489">Methyltransferase</keyword>
<keyword evidence="1" id="KW-0175">Coiled coil</keyword>
<keyword evidence="6" id="KW-1185">Reference proteome</keyword>
<protein>
    <submittedName>
        <fullName evidence="5">Methyltransferase domain-containing protein</fullName>
    </submittedName>
</protein>
<evidence type="ECO:0000259" key="2">
    <source>
        <dbReference type="Pfam" id="PF08241"/>
    </source>
</evidence>
<dbReference type="Proteomes" id="UP001595593">
    <property type="component" value="Unassembled WGS sequence"/>
</dbReference>
<evidence type="ECO:0000313" key="5">
    <source>
        <dbReference type="EMBL" id="MFC3125247.1"/>
    </source>
</evidence>
<dbReference type="InterPro" id="IPR055050">
    <property type="entry name" value="WsaF_C"/>
</dbReference>
<dbReference type="SUPFAM" id="SSF53335">
    <property type="entry name" value="S-adenosyl-L-methionine-dependent methyltransferases"/>
    <property type="match status" value="1"/>
</dbReference>
<feature type="domain" description="WsaF N-terminal" evidence="3">
    <location>
        <begin position="523"/>
        <end position="655"/>
    </location>
</feature>
<comment type="caution">
    <text evidence="5">The sequence shown here is derived from an EMBL/GenBank/DDBJ whole genome shotgun (WGS) entry which is preliminary data.</text>
</comment>
<dbReference type="EMBL" id="JBHRTN010000008">
    <property type="protein sequence ID" value="MFC3125247.1"/>
    <property type="molecule type" value="Genomic_DNA"/>
</dbReference>